<dbReference type="STRING" id="748449.Halha_0240"/>
<dbReference type="EC" id="2.3.1.9" evidence="2"/>
<evidence type="ECO:0000256" key="5">
    <source>
        <dbReference type="ARBA" id="ARBA00030755"/>
    </source>
</evidence>
<dbReference type="InterPro" id="IPR020617">
    <property type="entry name" value="Thiolase_C"/>
</dbReference>
<dbReference type="HOGENOM" id="CLU_031026_2_1_9"/>
<gene>
    <name evidence="9" type="ordered locus">Halha_0240</name>
</gene>
<dbReference type="PIRSF" id="PIRSF000429">
    <property type="entry name" value="Ac-CoA_Ac_transf"/>
    <property type="match status" value="1"/>
</dbReference>
<dbReference type="Gene3D" id="3.40.47.10">
    <property type="match status" value="2"/>
</dbReference>
<evidence type="ECO:0000256" key="2">
    <source>
        <dbReference type="ARBA" id="ARBA00012705"/>
    </source>
</evidence>
<protein>
    <recommendedName>
        <fullName evidence="2">acetyl-CoA C-acetyltransferase</fullName>
        <ecNumber evidence="2">2.3.1.9</ecNumber>
    </recommendedName>
    <alternativeName>
        <fullName evidence="5">Acetoacetyl-CoA thiolase</fullName>
    </alternativeName>
</protein>
<evidence type="ECO:0000256" key="1">
    <source>
        <dbReference type="ARBA" id="ARBA00010982"/>
    </source>
</evidence>
<dbReference type="OrthoDB" id="9764892at2"/>
<dbReference type="InterPro" id="IPR002155">
    <property type="entry name" value="Thiolase"/>
</dbReference>
<evidence type="ECO:0000259" key="8">
    <source>
        <dbReference type="Pfam" id="PF02803"/>
    </source>
</evidence>
<dbReference type="RefSeq" id="WP_015325978.1">
    <property type="nucleotide sequence ID" value="NC_019978.1"/>
</dbReference>
<dbReference type="Pfam" id="PF02803">
    <property type="entry name" value="Thiolase_C"/>
    <property type="match status" value="1"/>
</dbReference>
<comment type="similarity">
    <text evidence="1 6">Belongs to the thiolase-like superfamily. Thiolase family.</text>
</comment>
<dbReference type="Proteomes" id="UP000010880">
    <property type="component" value="Chromosome"/>
</dbReference>
<name>L0K4Q5_HALHC</name>
<dbReference type="CDD" id="cd00751">
    <property type="entry name" value="thiolase"/>
    <property type="match status" value="1"/>
</dbReference>
<dbReference type="SUPFAM" id="SSF53901">
    <property type="entry name" value="Thiolase-like"/>
    <property type="match status" value="2"/>
</dbReference>
<evidence type="ECO:0000313" key="10">
    <source>
        <dbReference type="Proteomes" id="UP000010880"/>
    </source>
</evidence>
<dbReference type="NCBIfam" id="TIGR01930">
    <property type="entry name" value="AcCoA-C-Actrans"/>
    <property type="match status" value="1"/>
</dbReference>
<dbReference type="KEGG" id="hhl:Halha_0240"/>
<organism evidence="9 10">
    <name type="scientific">Halobacteroides halobius (strain ATCC 35273 / DSM 5150 / MD-1)</name>
    <dbReference type="NCBI Taxonomy" id="748449"/>
    <lineage>
        <taxon>Bacteria</taxon>
        <taxon>Bacillati</taxon>
        <taxon>Bacillota</taxon>
        <taxon>Clostridia</taxon>
        <taxon>Halanaerobiales</taxon>
        <taxon>Halobacteroidaceae</taxon>
        <taxon>Halobacteroides</taxon>
    </lineage>
</organism>
<dbReference type="PANTHER" id="PTHR18919:SF107">
    <property type="entry name" value="ACETYL-COA ACETYLTRANSFERASE, CYTOSOLIC"/>
    <property type="match status" value="1"/>
</dbReference>
<dbReference type="PROSITE" id="PS00737">
    <property type="entry name" value="THIOLASE_2"/>
    <property type="match status" value="1"/>
</dbReference>
<evidence type="ECO:0000256" key="4">
    <source>
        <dbReference type="ARBA" id="ARBA00023315"/>
    </source>
</evidence>
<dbReference type="eggNOG" id="COG0183">
    <property type="taxonomic scope" value="Bacteria"/>
</dbReference>
<proteinExistence type="inferred from homology"/>
<dbReference type="GO" id="GO:0003985">
    <property type="term" value="F:acetyl-CoA C-acetyltransferase activity"/>
    <property type="evidence" value="ECO:0007669"/>
    <property type="project" value="UniProtKB-EC"/>
</dbReference>
<feature type="domain" description="Thiolase N-terminal" evidence="7">
    <location>
        <begin position="4"/>
        <end position="252"/>
    </location>
</feature>
<reference evidence="10" key="1">
    <citation type="submission" date="2012-02" db="EMBL/GenBank/DDBJ databases">
        <title>The complete genome of Halobacteroides halobius DSM 5150.</title>
        <authorList>
            <person name="Lucas S."/>
            <person name="Copeland A."/>
            <person name="Lapidus A."/>
            <person name="Glavina del Rio T."/>
            <person name="Dalin E."/>
            <person name="Tice H."/>
            <person name="Bruce D."/>
            <person name="Goodwin L."/>
            <person name="Pitluck S."/>
            <person name="Peters L."/>
            <person name="Mikhailova N."/>
            <person name="Gu W."/>
            <person name="Kyrpides N."/>
            <person name="Mavromatis K."/>
            <person name="Ivanova N."/>
            <person name="Brettin T."/>
            <person name="Detter J.C."/>
            <person name="Han C."/>
            <person name="Larimer F."/>
            <person name="Land M."/>
            <person name="Hauser L."/>
            <person name="Markowitz V."/>
            <person name="Cheng J.-F."/>
            <person name="Hugenholtz P."/>
            <person name="Woyke T."/>
            <person name="Wu D."/>
            <person name="Tindall B."/>
            <person name="Pomrenke H."/>
            <person name="Brambilla E."/>
            <person name="Klenk H.-P."/>
            <person name="Eisen J.A."/>
        </authorList>
    </citation>
    <scope>NUCLEOTIDE SEQUENCE [LARGE SCALE GENOMIC DNA]</scope>
    <source>
        <strain evidence="10">ATCC 35273 / DSM 5150 / MD-1</strain>
    </source>
</reference>
<dbReference type="AlphaFoldDB" id="L0K4Q5"/>
<sequence length="384" mass="41023">MKDVFIIGGLRSPIGKTNGQLKDFLPEKLAANILNQTINKYNLTANKIDEVILGNAVGLGGLARLSLLEAGWPVRIPGTTIDFQCGSGLSAINLGANLIRSGQAELIVAGGVESTSLEPRRQLNPNDPRFTREDNYLDRAIFSSSSLGDPDMGQAAEKVAQLKDISRQAMDQWALRSHQKATKTKQKGLLDEIIAPIKKDNQKIDSDESIRPNISLKLLERMPPAFVTEGRVTAGNACLTHDGAAVIILASKEAVKEYNLTPEAKFIQGATVGVNPNLSPLGPIPAIKKLLQEKNISITKIDALEINEAFAVKILACLQELNITKNKVNILGGALAYGHPYGASGAIILLHLLQALKEVQGELGITSLGVAGGQGIATLIRRAT</sequence>
<keyword evidence="3 6" id="KW-0808">Transferase</keyword>
<evidence type="ECO:0000256" key="6">
    <source>
        <dbReference type="RuleBase" id="RU003557"/>
    </source>
</evidence>
<dbReference type="PANTHER" id="PTHR18919">
    <property type="entry name" value="ACETYL-COA C-ACYLTRANSFERASE"/>
    <property type="match status" value="1"/>
</dbReference>
<dbReference type="InterPro" id="IPR020613">
    <property type="entry name" value="Thiolase_CS"/>
</dbReference>
<dbReference type="PATRIC" id="fig|748449.3.peg.218"/>
<keyword evidence="4 6" id="KW-0012">Acyltransferase</keyword>
<evidence type="ECO:0000259" key="7">
    <source>
        <dbReference type="Pfam" id="PF00108"/>
    </source>
</evidence>
<dbReference type="InterPro" id="IPR020616">
    <property type="entry name" value="Thiolase_N"/>
</dbReference>
<dbReference type="EMBL" id="CP003359">
    <property type="protein sequence ID" value="AGB40252.1"/>
    <property type="molecule type" value="Genomic_DNA"/>
</dbReference>
<dbReference type="Pfam" id="PF00108">
    <property type="entry name" value="Thiolase_N"/>
    <property type="match status" value="1"/>
</dbReference>
<evidence type="ECO:0000313" key="9">
    <source>
        <dbReference type="EMBL" id="AGB40252.1"/>
    </source>
</evidence>
<accession>L0K4Q5</accession>
<feature type="domain" description="Thiolase C-terminal" evidence="8">
    <location>
        <begin position="261"/>
        <end position="381"/>
    </location>
</feature>
<evidence type="ECO:0000256" key="3">
    <source>
        <dbReference type="ARBA" id="ARBA00022679"/>
    </source>
</evidence>
<keyword evidence="10" id="KW-1185">Reference proteome</keyword>
<dbReference type="InterPro" id="IPR016039">
    <property type="entry name" value="Thiolase-like"/>
</dbReference>